<organism evidence="8 9">
    <name type="scientific">Anaeromyxobacter diazotrophicus</name>
    <dbReference type="NCBI Taxonomy" id="2590199"/>
    <lineage>
        <taxon>Bacteria</taxon>
        <taxon>Pseudomonadati</taxon>
        <taxon>Myxococcota</taxon>
        <taxon>Myxococcia</taxon>
        <taxon>Myxococcales</taxon>
        <taxon>Cystobacterineae</taxon>
        <taxon>Anaeromyxobacteraceae</taxon>
        <taxon>Anaeromyxobacter</taxon>
    </lineage>
</organism>
<comment type="subcellular location">
    <subcellularLocation>
        <location evidence="5">Cell membrane</location>
        <topology evidence="5">Peripheral membrane protein</topology>
        <orientation evidence="5">Cytoplasmic side</orientation>
    </subcellularLocation>
    <text evidence="5">Localizes to the Z ring in an FtsZ-dependent manner. Targeted to the membrane through a conserved C-terminal amphipathic helix.</text>
</comment>
<dbReference type="InterPro" id="IPR020823">
    <property type="entry name" value="Cell_div_FtsA"/>
</dbReference>
<dbReference type="RefSeq" id="WP_176064240.1">
    <property type="nucleotide sequence ID" value="NZ_BJTG01000003.1"/>
</dbReference>
<accession>A0A7I9VK37</accession>
<evidence type="ECO:0000256" key="4">
    <source>
        <dbReference type="ARBA" id="ARBA00023306"/>
    </source>
</evidence>
<dbReference type="SUPFAM" id="SSF53067">
    <property type="entry name" value="Actin-like ATPase domain"/>
    <property type="match status" value="2"/>
</dbReference>
<evidence type="ECO:0000259" key="7">
    <source>
        <dbReference type="SMART" id="SM00842"/>
    </source>
</evidence>
<dbReference type="Proteomes" id="UP000503640">
    <property type="component" value="Unassembled WGS sequence"/>
</dbReference>
<dbReference type="CDD" id="cd24048">
    <property type="entry name" value="ASKHA_NBD_FtsA"/>
    <property type="match status" value="1"/>
</dbReference>
<dbReference type="GO" id="GO:0043093">
    <property type="term" value="P:FtsZ-dependent cytokinesis"/>
    <property type="evidence" value="ECO:0007669"/>
    <property type="project" value="UniProtKB-UniRule"/>
</dbReference>
<evidence type="ECO:0000313" key="8">
    <source>
        <dbReference type="EMBL" id="GEJ56762.1"/>
    </source>
</evidence>
<dbReference type="FunFam" id="3.30.1490.110:FF:000001">
    <property type="entry name" value="Cell division protein FtsA"/>
    <property type="match status" value="1"/>
</dbReference>
<comment type="function">
    <text evidence="5 6">Cell division protein that is involved in the assembly of the Z ring. May serve as a membrane anchor for the Z ring.</text>
</comment>
<dbReference type="PIRSF" id="PIRSF003101">
    <property type="entry name" value="FtsA"/>
    <property type="match status" value="1"/>
</dbReference>
<dbReference type="Gene3D" id="3.30.1490.110">
    <property type="match status" value="1"/>
</dbReference>
<evidence type="ECO:0000256" key="1">
    <source>
        <dbReference type="ARBA" id="ARBA00022475"/>
    </source>
</evidence>
<sequence>MAKSGDILVGLDIGTTKICAIVGEMTDEGIDIIGIGTHPSKGLRKGVVVNIDATVASIKRAIEEAEHMGGCEISTVYTGIAGGHIKAFSSHGVVAVKDKEVRQTDVDRVIDQAKAVAIPLDREVIHVLPQEFIVDDQDGIKEPVGMSGVRLEAKALIVTGAVSSAQNIIKCSQRTGLNVADIVLQPLASSLAVLSDDEKELGVCLVDVGGGTTDIAIFSNGAIVHTAVLSLGGNHLTNDVAVGLRTPTHEAERIKKQYGCAMASMVDKEETIEVPSVGGGQPRVLSRHILAEIIEPRVEEIFMLVQHEIQKCGMEELLASGVVITGGSTLLHGMPEMAEEVLGMPVRRGLPRNIGGLVDVVKGPQFATAVGLVKYGARQVEASPHFKIRDENVYRKVRNRMQKWLGEIF</sequence>
<dbReference type="Pfam" id="PF14450">
    <property type="entry name" value="FtsA"/>
    <property type="match status" value="2"/>
</dbReference>
<dbReference type="EMBL" id="BJTG01000003">
    <property type="protein sequence ID" value="GEJ56762.1"/>
    <property type="molecule type" value="Genomic_DNA"/>
</dbReference>
<dbReference type="GO" id="GO:0032153">
    <property type="term" value="C:cell division site"/>
    <property type="evidence" value="ECO:0007669"/>
    <property type="project" value="UniProtKB-UniRule"/>
</dbReference>
<comment type="similarity">
    <text evidence="5 6">Belongs to the FtsA/MreB family.</text>
</comment>
<evidence type="ECO:0000313" key="9">
    <source>
        <dbReference type="Proteomes" id="UP000503640"/>
    </source>
</evidence>
<proteinExistence type="inferred from homology"/>
<evidence type="ECO:0000256" key="3">
    <source>
        <dbReference type="ARBA" id="ARBA00023136"/>
    </source>
</evidence>
<dbReference type="Pfam" id="PF02491">
    <property type="entry name" value="SHS2_FTSA"/>
    <property type="match status" value="1"/>
</dbReference>
<dbReference type="InterPro" id="IPR003494">
    <property type="entry name" value="SHS2_FtsA"/>
</dbReference>
<feature type="domain" description="SHS2" evidence="7">
    <location>
        <begin position="8"/>
        <end position="193"/>
    </location>
</feature>
<dbReference type="InterPro" id="IPR050696">
    <property type="entry name" value="FtsA/MreB"/>
</dbReference>
<dbReference type="NCBIfam" id="NF007009">
    <property type="entry name" value="PRK09472.1"/>
    <property type="match status" value="1"/>
</dbReference>
<dbReference type="AlphaFoldDB" id="A0A7I9VK37"/>
<comment type="subunit">
    <text evidence="5">Self-interacts. Interacts with FtsZ.</text>
</comment>
<keyword evidence="4 5" id="KW-0131">Cell cycle</keyword>
<evidence type="ECO:0000256" key="5">
    <source>
        <dbReference type="HAMAP-Rule" id="MF_02033"/>
    </source>
</evidence>
<gene>
    <name evidence="5 8" type="primary">ftsA</name>
    <name evidence="8" type="ORF">AMYX_15030</name>
</gene>
<dbReference type="Gene3D" id="3.30.420.40">
    <property type="match status" value="2"/>
</dbReference>
<dbReference type="PANTHER" id="PTHR32432">
    <property type="entry name" value="CELL DIVISION PROTEIN FTSA-RELATED"/>
    <property type="match status" value="1"/>
</dbReference>
<dbReference type="GO" id="GO:0009898">
    <property type="term" value="C:cytoplasmic side of plasma membrane"/>
    <property type="evidence" value="ECO:0007669"/>
    <property type="project" value="UniProtKB-UniRule"/>
</dbReference>
<reference evidence="9" key="1">
    <citation type="journal article" date="2020" name="Appl. Environ. Microbiol.">
        <title>Diazotrophic Anaeromyxobacter Isolates from Soils.</title>
        <authorList>
            <person name="Masuda Y."/>
            <person name="Yamanaka H."/>
            <person name="Xu Z.X."/>
            <person name="Shiratori Y."/>
            <person name="Aono T."/>
            <person name="Amachi S."/>
            <person name="Senoo K."/>
            <person name="Itoh H."/>
        </authorList>
    </citation>
    <scope>NUCLEOTIDE SEQUENCE [LARGE SCALE GENOMIC DNA]</scope>
    <source>
        <strain evidence="9">R267</strain>
    </source>
</reference>
<evidence type="ECO:0000256" key="2">
    <source>
        <dbReference type="ARBA" id="ARBA00022618"/>
    </source>
</evidence>
<protein>
    <recommendedName>
        <fullName evidence="5 6">Cell division protein FtsA</fullName>
    </recommendedName>
</protein>
<dbReference type="PANTHER" id="PTHR32432:SF4">
    <property type="entry name" value="CELL DIVISION PROTEIN FTSA"/>
    <property type="match status" value="1"/>
</dbReference>
<keyword evidence="3 5" id="KW-0472">Membrane</keyword>
<name>A0A7I9VK37_9BACT</name>
<keyword evidence="1 5" id="KW-1003">Cell membrane</keyword>
<dbReference type="SMART" id="SM00842">
    <property type="entry name" value="FtsA"/>
    <property type="match status" value="1"/>
</dbReference>
<comment type="caution">
    <text evidence="8">The sequence shown here is derived from an EMBL/GenBank/DDBJ whole genome shotgun (WGS) entry which is preliminary data.</text>
</comment>
<keyword evidence="2 5" id="KW-0132">Cell division</keyword>
<dbReference type="HAMAP" id="MF_02033">
    <property type="entry name" value="FtsA"/>
    <property type="match status" value="1"/>
</dbReference>
<dbReference type="InterPro" id="IPR043129">
    <property type="entry name" value="ATPase_NBD"/>
</dbReference>
<keyword evidence="9" id="KW-1185">Reference proteome</keyword>
<dbReference type="NCBIfam" id="TIGR01174">
    <property type="entry name" value="ftsA"/>
    <property type="match status" value="1"/>
</dbReference>
<evidence type="ECO:0000256" key="6">
    <source>
        <dbReference type="PIRNR" id="PIRNR003101"/>
    </source>
</evidence>